<dbReference type="Pfam" id="PF12704">
    <property type="entry name" value="MacB_PCD"/>
    <property type="match status" value="1"/>
</dbReference>
<keyword evidence="4 7" id="KW-1133">Transmembrane helix</keyword>
<feature type="domain" description="ABC3 transporter permease C-terminal" evidence="8">
    <location>
        <begin position="289"/>
        <end position="408"/>
    </location>
</feature>
<evidence type="ECO:0000259" key="9">
    <source>
        <dbReference type="Pfam" id="PF12704"/>
    </source>
</evidence>
<dbReference type="Proteomes" id="UP001565200">
    <property type="component" value="Unassembled WGS sequence"/>
</dbReference>
<dbReference type="InterPro" id="IPR050250">
    <property type="entry name" value="Macrolide_Exporter_MacB"/>
</dbReference>
<evidence type="ECO:0000313" key="10">
    <source>
        <dbReference type="EMBL" id="MEY8244116.1"/>
    </source>
</evidence>
<gene>
    <name evidence="10" type="ORF">AAK873_00630</name>
</gene>
<protein>
    <submittedName>
        <fullName evidence="10">ABC transporter permease</fullName>
    </submittedName>
</protein>
<evidence type="ECO:0000256" key="6">
    <source>
        <dbReference type="ARBA" id="ARBA00038076"/>
    </source>
</evidence>
<feature type="transmembrane region" description="Helical" evidence="7">
    <location>
        <begin position="285"/>
        <end position="310"/>
    </location>
</feature>
<comment type="subcellular location">
    <subcellularLocation>
        <location evidence="1">Cell membrane</location>
        <topology evidence="1">Multi-pass membrane protein</topology>
    </subcellularLocation>
</comment>
<feature type="transmembrane region" description="Helical" evidence="7">
    <location>
        <begin position="330"/>
        <end position="361"/>
    </location>
</feature>
<evidence type="ECO:0000256" key="2">
    <source>
        <dbReference type="ARBA" id="ARBA00022475"/>
    </source>
</evidence>
<dbReference type="PANTHER" id="PTHR30572:SF4">
    <property type="entry name" value="ABC TRANSPORTER PERMEASE YTRF"/>
    <property type="match status" value="1"/>
</dbReference>
<keyword evidence="5 7" id="KW-0472">Membrane</keyword>
<dbReference type="PANTHER" id="PTHR30572">
    <property type="entry name" value="MEMBRANE COMPONENT OF TRANSPORTER-RELATED"/>
    <property type="match status" value="1"/>
</dbReference>
<sequence length="415" mass="45845">MKNPIFDIDNWKEITATLSRNKTRTFLTAFGIFWGTAMLAMLWGGAQGLQDLLRRQFSGFATNTALVHSSPITMPYRGYSKGMWWTVTQSDVNNIRKSVSGIDALTPIATRSTNAAFGSKTVSSRIQGVSSEYPKINEPIIYSGRFINEADEYNDRKVCVIGKRIADELFKGDDPIGKFISMDNIYYRVVGVAGQKSELNINGRLDDMVVVPISMMRRAYNLGNNIDFMLFTAKQGVKPSDLQPKIERILRAAHPIHPDDSQAIRFMDISKEFEMVDNMFTGVDILVLFVGLGSLMAGIIGVGNIMWIIVKERTQEIGIRRAIGAKPRDIIMQILSESVVLTIVAGTAGICFAVLILSAVAHGSADETGEMARFQLTFMNAIYILILFLSLGTAAGIIPAIKAMRIKPIEALNDK</sequence>
<organism evidence="10 11">
    <name type="scientific">Heminiphilus faecis</name>
    <dbReference type="NCBI Taxonomy" id="2601703"/>
    <lineage>
        <taxon>Bacteria</taxon>
        <taxon>Pseudomonadati</taxon>
        <taxon>Bacteroidota</taxon>
        <taxon>Bacteroidia</taxon>
        <taxon>Bacteroidales</taxon>
        <taxon>Muribaculaceae</taxon>
        <taxon>Heminiphilus</taxon>
    </lineage>
</organism>
<keyword evidence="11" id="KW-1185">Reference proteome</keyword>
<evidence type="ECO:0000256" key="7">
    <source>
        <dbReference type="SAM" id="Phobius"/>
    </source>
</evidence>
<dbReference type="InterPro" id="IPR025857">
    <property type="entry name" value="MacB_PCD"/>
</dbReference>
<accession>A0ABV4CTV4</accession>
<dbReference type="Pfam" id="PF02687">
    <property type="entry name" value="FtsX"/>
    <property type="match status" value="1"/>
</dbReference>
<dbReference type="InterPro" id="IPR003838">
    <property type="entry name" value="ABC3_permease_C"/>
</dbReference>
<comment type="caution">
    <text evidence="10">The sequence shown here is derived from an EMBL/GenBank/DDBJ whole genome shotgun (WGS) entry which is preliminary data.</text>
</comment>
<evidence type="ECO:0000256" key="5">
    <source>
        <dbReference type="ARBA" id="ARBA00023136"/>
    </source>
</evidence>
<keyword evidence="2" id="KW-1003">Cell membrane</keyword>
<feature type="domain" description="MacB-like periplasmic core" evidence="9">
    <location>
        <begin position="25"/>
        <end position="248"/>
    </location>
</feature>
<evidence type="ECO:0000256" key="3">
    <source>
        <dbReference type="ARBA" id="ARBA00022692"/>
    </source>
</evidence>
<keyword evidence="3 7" id="KW-0812">Transmembrane</keyword>
<evidence type="ECO:0000259" key="8">
    <source>
        <dbReference type="Pfam" id="PF02687"/>
    </source>
</evidence>
<evidence type="ECO:0000256" key="1">
    <source>
        <dbReference type="ARBA" id="ARBA00004651"/>
    </source>
</evidence>
<dbReference type="EMBL" id="JBCLPP010000002">
    <property type="protein sequence ID" value="MEY8244116.1"/>
    <property type="molecule type" value="Genomic_DNA"/>
</dbReference>
<dbReference type="RefSeq" id="WP_121699644.1">
    <property type="nucleotide sequence ID" value="NZ_JBCLPP010000002.1"/>
</dbReference>
<feature type="transmembrane region" description="Helical" evidence="7">
    <location>
        <begin position="26"/>
        <end position="46"/>
    </location>
</feature>
<reference evidence="10 11" key="1">
    <citation type="submission" date="2024-03" db="EMBL/GenBank/DDBJ databases">
        <title>Mouse gut bacterial collection (mGBC) of GemPharmatech.</title>
        <authorList>
            <person name="He Y."/>
            <person name="Dong L."/>
            <person name="Wu D."/>
            <person name="Gao X."/>
            <person name="Lin Z."/>
        </authorList>
    </citation>
    <scope>NUCLEOTIDE SEQUENCE [LARGE SCALE GENOMIC DNA]</scope>
    <source>
        <strain evidence="10 11">54-13</strain>
    </source>
</reference>
<feature type="transmembrane region" description="Helical" evidence="7">
    <location>
        <begin position="381"/>
        <end position="401"/>
    </location>
</feature>
<comment type="similarity">
    <text evidence="6">Belongs to the ABC-4 integral membrane protein family.</text>
</comment>
<proteinExistence type="inferred from homology"/>
<evidence type="ECO:0000256" key="4">
    <source>
        <dbReference type="ARBA" id="ARBA00022989"/>
    </source>
</evidence>
<evidence type="ECO:0000313" key="11">
    <source>
        <dbReference type="Proteomes" id="UP001565200"/>
    </source>
</evidence>
<name>A0ABV4CTV4_9BACT</name>